<dbReference type="SUPFAM" id="SSF53850">
    <property type="entry name" value="Periplasmic binding protein-like II"/>
    <property type="match status" value="1"/>
</dbReference>
<dbReference type="InterPro" id="IPR018392">
    <property type="entry name" value="LysM"/>
</dbReference>
<dbReference type="InterPro" id="IPR036779">
    <property type="entry name" value="LysM_dom_sf"/>
</dbReference>
<evidence type="ECO:0000313" key="3">
    <source>
        <dbReference type="EMBL" id="MBN9670798.1"/>
    </source>
</evidence>
<feature type="signal peptide" evidence="1">
    <location>
        <begin position="1"/>
        <end position="26"/>
    </location>
</feature>
<dbReference type="PANTHER" id="PTHR35936:SF25">
    <property type="entry name" value="ABC TRANSPORTER SUBSTRATE-BINDING PROTEIN"/>
    <property type="match status" value="1"/>
</dbReference>
<dbReference type="Proteomes" id="UP000664096">
    <property type="component" value="Unassembled WGS sequence"/>
</dbReference>
<gene>
    <name evidence="3" type="ORF">JF539_10665</name>
</gene>
<protein>
    <submittedName>
        <fullName evidence="3">Transporter substrate-binding domain-containing protein</fullName>
    </submittedName>
</protein>
<accession>A0A939J1W8</accession>
<dbReference type="Gene3D" id="3.40.190.10">
    <property type="entry name" value="Periplasmic binding protein-like II"/>
    <property type="match status" value="2"/>
</dbReference>
<proteinExistence type="predicted"/>
<dbReference type="EMBL" id="JAEKJZ010000001">
    <property type="protein sequence ID" value="MBN9670798.1"/>
    <property type="molecule type" value="Genomic_DNA"/>
</dbReference>
<dbReference type="PANTHER" id="PTHR35936">
    <property type="entry name" value="MEMBRANE-BOUND LYTIC MUREIN TRANSGLYCOSYLASE F"/>
    <property type="match status" value="1"/>
</dbReference>
<feature type="chain" id="PRO_5037001365" evidence="1">
    <location>
        <begin position="27"/>
        <end position="375"/>
    </location>
</feature>
<feature type="domain" description="LysM" evidence="2">
    <location>
        <begin position="34"/>
        <end position="86"/>
    </location>
</feature>
<dbReference type="Gene3D" id="3.10.350.10">
    <property type="entry name" value="LysM domain"/>
    <property type="match status" value="1"/>
</dbReference>
<dbReference type="PROSITE" id="PS51782">
    <property type="entry name" value="LYSM"/>
    <property type="match status" value="1"/>
</dbReference>
<dbReference type="RefSeq" id="WP_207140368.1">
    <property type="nucleotide sequence ID" value="NZ_JAEKJZ010000001.1"/>
</dbReference>
<dbReference type="AlphaFoldDB" id="A0A939J1W8"/>
<dbReference type="CDD" id="cd00118">
    <property type="entry name" value="LysM"/>
    <property type="match status" value="1"/>
</dbReference>
<keyword evidence="1" id="KW-0732">Signal</keyword>
<name>A0A939J1W8_9HYPH</name>
<evidence type="ECO:0000256" key="1">
    <source>
        <dbReference type="SAM" id="SignalP"/>
    </source>
</evidence>
<sequence length="375" mass="42252">MKCFYSLSMVTGLSLLGLVTGTTVNAATCTDQVQEYTVAPGDTLSVITQKVFGGDADWHLIYEYPGNHAVIGRDPNVLTVGEVLKIPPCPGSVTALPSVEWESSAPVKNVTAENLPTTQPFDALQPSTIYIVTGDDKPPYVDSDWPQGGLVTLIVRAAFEAAGLGDKIRIHHVSDWKAQLEELLPDNRYQLSFGWSMPDMNFWKDCSRLRELYQIYCKFEKSDPIVTVSLGFFHEVGRSDLKDKTFEDMASMRLCRPEGWSTFEMLEHGIELNNLVRAERVEDCFDKLLAGEVDYVIMNRFTGVATAHAMGIRDNVRMASFTVPERIYLLTYKDNPMHTMTYVEKFNEGLKKIIDNGTYSQITSHYNNEFQNRVR</sequence>
<reference evidence="3" key="1">
    <citation type="submission" date="2020-12" db="EMBL/GenBank/DDBJ databases">
        <title>Oil enriched cultivation method for isolating marine PHA-producing bacteria.</title>
        <authorList>
            <person name="Zheng W."/>
            <person name="Yu S."/>
            <person name="Huang Y."/>
        </authorList>
    </citation>
    <scope>NUCLEOTIDE SEQUENCE</scope>
    <source>
        <strain evidence="3">SY-2-12</strain>
    </source>
</reference>
<organism evidence="3 4">
    <name type="scientific">Roseibium aggregatum</name>
    <dbReference type="NCBI Taxonomy" id="187304"/>
    <lineage>
        <taxon>Bacteria</taxon>
        <taxon>Pseudomonadati</taxon>
        <taxon>Pseudomonadota</taxon>
        <taxon>Alphaproteobacteria</taxon>
        <taxon>Hyphomicrobiales</taxon>
        <taxon>Stappiaceae</taxon>
        <taxon>Roseibium</taxon>
    </lineage>
</organism>
<evidence type="ECO:0000259" key="2">
    <source>
        <dbReference type="PROSITE" id="PS51782"/>
    </source>
</evidence>
<evidence type="ECO:0000313" key="4">
    <source>
        <dbReference type="Proteomes" id="UP000664096"/>
    </source>
</evidence>
<comment type="caution">
    <text evidence="3">The sequence shown here is derived from an EMBL/GenBank/DDBJ whole genome shotgun (WGS) entry which is preliminary data.</text>
</comment>